<gene>
    <name evidence="5" type="ORF">FN976_14060</name>
</gene>
<reference evidence="5 6" key="1">
    <citation type="submission" date="2019-07" db="EMBL/GenBank/DDBJ databases">
        <title>Caenimonas sedimenti sp. nov., isolated from activated sludge.</title>
        <authorList>
            <person name="Xu J."/>
        </authorList>
    </citation>
    <scope>NUCLEOTIDE SEQUENCE [LARGE SCALE GENOMIC DNA]</scope>
    <source>
        <strain evidence="5 6">HX-9-20</strain>
    </source>
</reference>
<dbReference type="AlphaFoldDB" id="A0A562ZQQ4"/>
<dbReference type="PANTHER" id="PTHR11908">
    <property type="entry name" value="XANTHINE DEHYDROGENASE"/>
    <property type="match status" value="1"/>
</dbReference>
<dbReference type="Proteomes" id="UP000318199">
    <property type="component" value="Unassembled WGS sequence"/>
</dbReference>
<comment type="caution">
    <text evidence="5">The sequence shown here is derived from an EMBL/GenBank/DDBJ whole genome shotgun (WGS) entry which is preliminary data.</text>
</comment>
<dbReference type="Pfam" id="PF02738">
    <property type="entry name" value="MoCoBD_1"/>
    <property type="match status" value="1"/>
</dbReference>
<name>A0A562ZQQ4_9BURK</name>
<evidence type="ECO:0000259" key="4">
    <source>
        <dbReference type="SMART" id="SM01008"/>
    </source>
</evidence>
<evidence type="ECO:0000256" key="3">
    <source>
        <dbReference type="SAM" id="MobiDB-lite"/>
    </source>
</evidence>
<feature type="compositionally biased region" description="Pro residues" evidence="3">
    <location>
        <begin position="28"/>
        <end position="38"/>
    </location>
</feature>
<dbReference type="SUPFAM" id="SSF56003">
    <property type="entry name" value="Molybdenum cofactor-binding domain"/>
    <property type="match status" value="1"/>
</dbReference>
<dbReference type="Pfam" id="PF01315">
    <property type="entry name" value="Ald_Xan_dh_C"/>
    <property type="match status" value="1"/>
</dbReference>
<dbReference type="Pfam" id="PF20256">
    <property type="entry name" value="MoCoBD_2"/>
    <property type="match status" value="2"/>
</dbReference>
<dbReference type="SMART" id="SM01008">
    <property type="entry name" value="Ald_Xan_dh_C"/>
    <property type="match status" value="1"/>
</dbReference>
<dbReference type="SUPFAM" id="SSF54665">
    <property type="entry name" value="CO dehydrogenase molybdoprotein N-domain-like"/>
    <property type="match status" value="1"/>
</dbReference>
<feature type="domain" description="Aldehyde oxidase/xanthine dehydrogenase a/b hammerhead" evidence="4">
    <location>
        <begin position="68"/>
        <end position="170"/>
    </location>
</feature>
<accession>A0A562ZQQ4</accession>
<dbReference type="InterPro" id="IPR000674">
    <property type="entry name" value="Ald_Oxase/Xan_DH_a/b"/>
</dbReference>
<dbReference type="InterPro" id="IPR016208">
    <property type="entry name" value="Ald_Oxase/xanthine_DH-like"/>
</dbReference>
<dbReference type="Gene3D" id="3.90.1170.50">
    <property type="entry name" value="Aldehyde oxidase/xanthine dehydrogenase, a/b hammerhead"/>
    <property type="match status" value="1"/>
</dbReference>
<evidence type="ECO:0000313" key="6">
    <source>
        <dbReference type="Proteomes" id="UP000318199"/>
    </source>
</evidence>
<keyword evidence="2" id="KW-0560">Oxidoreductase</keyword>
<keyword evidence="1" id="KW-0500">Molybdenum</keyword>
<dbReference type="GO" id="GO:0005506">
    <property type="term" value="F:iron ion binding"/>
    <property type="evidence" value="ECO:0007669"/>
    <property type="project" value="InterPro"/>
</dbReference>
<dbReference type="InterPro" id="IPR008274">
    <property type="entry name" value="AldOxase/xan_DH_MoCoBD1"/>
</dbReference>
<organism evidence="5 6">
    <name type="scientific">Caenimonas sedimenti</name>
    <dbReference type="NCBI Taxonomy" id="2596921"/>
    <lineage>
        <taxon>Bacteria</taxon>
        <taxon>Pseudomonadati</taxon>
        <taxon>Pseudomonadota</taxon>
        <taxon>Betaproteobacteria</taxon>
        <taxon>Burkholderiales</taxon>
        <taxon>Comamonadaceae</taxon>
        <taxon>Caenimonas</taxon>
    </lineage>
</organism>
<dbReference type="InterPro" id="IPR036856">
    <property type="entry name" value="Ald_Oxase/Xan_DH_a/b_sf"/>
</dbReference>
<evidence type="ECO:0000256" key="1">
    <source>
        <dbReference type="ARBA" id="ARBA00022505"/>
    </source>
</evidence>
<evidence type="ECO:0000313" key="5">
    <source>
        <dbReference type="EMBL" id="TWO70676.1"/>
    </source>
</evidence>
<keyword evidence="6" id="KW-1185">Reference proteome</keyword>
<dbReference type="EMBL" id="VOBQ01000011">
    <property type="protein sequence ID" value="TWO70676.1"/>
    <property type="molecule type" value="Genomic_DNA"/>
</dbReference>
<dbReference type="InterPro" id="IPR037165">
    <property type="entry name" value="AldOxase/xan_DH_Mopterin-bd_sf"/>
</dbReference>
<protein>
    <submittedName>
        <fullName evidence="5">Xanthine dehydrogenase family protein molybdopterin-binding subunit</fullName>
    </submittedName>
</protein>
<dbReference type="OrthoDB" id="221297at2"/>
<dbReference type="PANTHER" id="PTHR11908:SF132">
    <property type="entry name" value="ALDEHYDE OXIDASE 1-RELATED"/>
    <property type="match status" value="1"/>
</dbReference>
<feature type="compositionally biased region" description="Low complexity" evidence="3">
    <location>
        <begin position="7"/>
        <end position="27"/>
    </location>
</feature>
<evidence type="ECO:0000256" key="2">
    <source>
        <dbReference type="ARBA" id="ARBA00023002"/>
    </source>
</evidence>
<dbReference type="GO" id="GO:0016491">
    <property type="term" value="F:oxidoreductase activity"/>
    <property type="evidence" value="ECO:0007669"/>
    <property type="project" value="UniProtKB-KW"/>
</dbReference>
<proteinExistence type="predicted"/>
<feature type="region of interest" description="Disordered" evidence="3">
    <location>
        <begin position="1"/>
        <end position="54"/>
    </location>
</feature>
<sequence>MPACRPTATGSPARSAGTSAAAALTPPSWTPPAMPSPSAPDLLDPWPAGPLDTVGRNAPRASAWAKVTGAAEFPSDVVRPGMAHAVLVRSTIARGQVVRFDASTALAVPGVLAVFGPQDGPWPAYPPRVRRAIAEDVRFAGEEIGAVVAETERAAREALALLRVEYEQAPACMTLHQAQRDGAPDLTGKGNLPLGIEVLQHGDLQQAEASADVIVEASYSTPAQHHNPLEPHGCVAEWTGDELTLWDGNQGGHLIREWLARALSIDVARVRVHSRHVGGGFGSKIHLKPHHVIAAELARRIGRPVRLFMGRREEFIASHQRAATQRRIRIGASRDGRLRFIDEQVMGQAGPCAFLASVSAGAANGLRLHRVDAVRAEIRRVATNTQAPIPFRGPTTAEDVFCLEQAVDELAQAMGMDPLVLRLRNLAEIDVFQQLPYAGKALEQCYAQGAEAFGWRHRAAGSERAGDLARGIGLGAAAYDATLYEPSRAEVGRLANGRFEVRIGITDIGCGADTVFAQIAAEELGVPLHLVDTHFGDTATTPRSIDASNHSRTSAVVGPSVRAAARALKQRLVQAPAGEVITCGADREQAPAGVFPCMFAAHFVEVEVNVRSGRVRVVRAVCAHDAGRILNPLLARGQVEGGFLQGMGMALQEERLLDPRTGQMLNATMWAYRTPGVLEAPEHIHFVDAGVPDGANSLGVKGIGEPPLIASGAAIANAVHNAIGVRVRDYPITPAKVLRALGERGA</sequence>
<dbReference type="Gene3D" id="3.30.365.10">
    <property type="entry name" value="Aldehyde oxidase/xanthine dehydrogenase, molybdopterin binding domain"/>
    <property type="match status" value="5"/>
</dbReference>
<dbReference type="InterPro" id="IPR046867">
    <property type="entry name" value="AldOxase/xan_DH_MoCoBD2"/>
</dbReference>